<dbReference type="EMBL" id="JAKKPZ010000013">
    <property type="protein sequence ID" value="KAI1714506.1"/>
    <property type="molecule type" value="Genomic_DNA"/>
</dbReference>
<dbReference type="AlphaFoldDB" id="A0AAD4N2B3"/>
<feature type="compositionally biased region" description="Gly residues" evidence="1">
    <location>
        <begin position="223"/>
        <end position="240"/>
    </location>
</feature>
<feature type="region of interest" description="Disordered" evidence="1">
    <location>
        <begin position="148"/>
        <end position="317"/>
    </location>
</feature>
<feature type="compositionally biased region" description="Polar residues" evidence="1">
    <location>
        <begin position="212"/>
        <end position="221"/>
    </location>
</feature>
<sequence>MLKQNVAHENKENVAVPGIAPFDSSVRGSASGHGRGSHTGGYQSGYGQKTQDPPRRQEGHDFGDTTSTVQPFGNYPRGNIVRGPSRGGMNHGVNTENRKETPVFQDSGLVQDVNQNIITRGDRGGRGYGGSIQKEAFSVYNEPSAVSETAKEAPVMQPPSPQNVVPRGGISNARGSRGGRGGIHYGEDVSERVEPPVVSETVKEAPAPKITTHVQEVSQNGVARGGFGTSRGGTVRGGLNRGEDLSGSTPTADAGYGRPLTLPQAQSGEKHEGSSNKVHPWHTSTSVAQIPVAQPSPATENGGSLKNAVPQGDVKDDGVSIRISNEDFAKLAQKLKEMTTSFNGLNDLVQLLVKKGE</sequence>
<reference evidence="2" key="1">
    <citation type="submission" date="2022-01" db="EMBL/GenBank/DDBJ databases">
        <title>Genome Sequence Resource for Two Populations of Ditylenchus destructor, the Migratory Endoparasitic Phytonematode.</title>
        <authorList>
            <person name="Zhang H."/>
            <person name="Lin R."/>
            <person name="Xie B."/>
        </authorList>
    </citation>
    <scope>NUCLEOTIDE SEQUENCE</scope>
    <source>
        <strain evidence="2">BazhouSP</strain>
    </source>
</reference>
<feature type="compositionally biased region" description="Basic and acidic residues" evidence="1">
    <location>
        <begin position="1"/>
        <end position="12"/>
    </location>
</feature>
<keyword evidence="3" id="KW-1185">Reference proteome</keyword>
<feature type="region of interest" description="Disordered" evidence="1">
    <location>
        <begin position="1"/>
        <end position="102"/>
    </location>
</feature>
<comment type="caution">
    <text evidence="2">The sequence shown here is derived from an EMBL/GenBank/DDBJ whole genome shotgun (WGS) entry which is preliminary data.</text>
</comment>
<name>A0AAD4N2B3_9BILA</name>
<feature type="compositionally biased region" description="Basic and acidic residues" evidence="1">
    <location>
        <begin position="52"/>
        <end position="63"/>
    </location>
</feature>
<accession>A0AAD4N2B3</accession>
<gene>
    <name evidence="2" type="ORF">DdX_08602</name>
</gene>
<proteinExistence type="predicted"/>
<protein>
    <submittedName>
        <fullName evidence="2">Uncharacterized protein</fullName>
    </submittedName>
</protein>
<evidence type="ECO:0000313" key="2">
    <source>
        <dbReference type="EMBL" id="KAI1714506.1"/>
    </source>
</evidence>
<evidence type="ECO:0000313" key="3">
    <source>
        <dbReference type="Proteomes" id="UP001201812"/>
    </source>
</evidence>
<organism evidence="2 3">
    <name type="scientific">Ditylenchus destructor</name>
    <dbReference type="NCBI Taxonomy" id="166010"/>
    <lineage>
        <taxon>Eukaryota</taxon>
        <taxon>Metazoa</taxon>
        <taxon>Ecdysozoa</taxon>
        <taxon>Nematoda</taxon>
        <taxon>Chromadorea</taxon>
        <taxon>Rhabditida</taxon>
        <taxon>Tylenchina</taxon>
        <taxon>Tylenchomorpha</taxon>
        <taxon>Sphaerularioidea</taxon>
        <taxon>Anguinidae</taxon>
        <taxon>Anguininae</taxon>
        <taxon>Ditylenchus</taxon>
    </lineage>
</organism>
<feature type="compositionally biased region" description="Gly residues" evidence="1">
    <location>
        <begin position="31"/>
        <end position="44"/>
    </location>
</feature>
<evidence type="ECO:0000256" key="1">
    <source>
        <dbReference type="SAM" id="MobiDB-lite"/>
    </source>
</evidence>
<dbReference type="Proteomes" id="UP001201812">
    <property type="component" value="Unassembled WGS sequence"/>
</dbReference>
<feature type="compositionally biased region" description="Basic and acidic residues" evidence="1">
    <location>
        <begin position="185"/>
        <end position="194"/>
    </location>
</feature>